<evidence type="ECO:0000259" key="9">
    <source>
        <dbReference type="PROSITE" id="PS50026"/>
    </source>
</evidence>
<dbReference type="GO" id="GO:0048731">
    <property type="term" value="P:system development"/>
    <property type="evidence" value="ECO:0007669"/>
    <property type="project" value="UniProtKB-ARBA"/>
</dbReference>
<dbReference type="GO" id="GO:0005044">
    <property type="term" value="F:scavenger receptor activity"/>
    <property type="evidence" value="ECO:0007669"/>
    <property type="project" value="InterPro"/>
</dbReference>
<feature type="domain" description="EGF-like" evidence="9">
    <location>
        <begin position="145"/>
        <end position="180"/>
    </location>
</feature>
<evidence type="ECO:0000256" key="1">
    <source>
        <dbReference type="ARBA" id="ARBA00022536"/>
    </source>
</evidence>
<feature type="disulfide bond" evidence="5">
    <location>
        <begin position="576"/>
        <end position="585"/>
    </location>
</feature>
<sequence>MFHKKSTEFVSLLTAAVVTLCFFRAIGALEGPNICTRQEPYTVTVKVSEQKPYTERTKTFCWSFPPTCSKYKIVFKTVYKTQTFTKHKPVEECCKGYTQTNNGERCIAVCSEPCLHGSCVAPDVCKCEPGYGGPTCDIKCPFAKWGKDCQESCQCENGASCDPYDGKCTCSRGWTGEFCNERCPANRYGQNCAEECRCLNAGSCHHISGECHCAPGYTGPLCGELCPAGKHGDDCKSECRCQNGGSCSPTTGECFCTPGWTGSVCANRCPEGFWGKNCSVPCECYNGAGCDHITGECRCKPGYHGDRCLKSCPEGTFGLNCQSNCSCVNGASCSNIDGSCKCTAGWTGKYCSERICGDGLYGPECSKVCECESVNTELCHPWSGECTCKPGWAGKTCSRTCPIYTYGQDCQGRCECQNNAQCSPVNGSCICAAGYRGEHCHELCPPNTFGEDCAQRCMCLNGATCSPEDGHCNCTAGNMTCDHVTGQYVCRPGYLGMTCEHPCPPNRFGQDCVERCDCKNGAECHHVTGMCQCLPGWQGKHCQSRCPEGTYGVNCTQHCKCLNGGKCRANDGLCRCAPGWTGTRCTEICPEGYYGDHCMEACECKNDFFSCHAAKGCVCKHGYTGPNCDEELFSRNIQQKSEPGYGSVIGGIFAGIMGIAIFCAAWMYHRRRVANLKMEIAQVQYIAEPVTPPDRNQFDNPVYSYQGGNSRTDDGTDTLLNNMQIKNILTRKNVNNEKAKLGYGFSTDDEDDSCKGAYGLQYDHTASMKNKDADLGNPNMNVYHSIEEMDKQKSEHVYDEIKQNNADLEYDHLDYTRAQSDRKPHYQRMANSFGSTYRDSVSGPGRASTSTCPDPELEMSKGKIKIHSKVSYGYVTRSLTM</sequence>
<dbReference type="InterPro" id="IPR042635">
    <property type="entry name" value="MEGF10/SREC1/2-like"/>
</dbReference>
<dbReference type="PROSITE" id="PS50026">
    <property type="entry name" value="EGF_3"/>
    <property type="match status" value="7"/>
</dbReference>
<dbReference type="CTD" id="38218"/>
<keyword evidence="4 5" id="KW-1015">Disulfide bond</keyword>
<dbReference type="FunFam" id="2.170.300.10:FF:000002">
    <property type="entry name" value="Multiple epidermal growth factor-like domains 10"/>
    <property type="match status" value="3"/>
</dbReference>
<keyword evidence="7" id="KW-1133">Transmembrane helix</keyword>
<dbReference type="Gene3D" id="2.170.300.10">
    <property type="entry name" value="Tie2 ligand-binding domain superfamily"/>
    <property type="match status" value="4"/>
</dbReference>
<feature type="disulfide bond" evidence="5">
    <location>
        <begin position="342"/>
        <end position="351"/>
    </location>
</feature>
<keyword evidence="12" id="KW-1185">Reference proteome</keyword>
<keyword evidence="2 8" id="KW-0732">Signal</keyword>
<dbReference type="PANTHER" id="PTHR24043">
    <property type="entry name" value="SCAVENGER RECEPTOR CLASS F"/>
    <property type="match status" value="1"/>
</dbReference>
<evidence type="ECO:0000259" key="10">
    <source>
        <dbReference type="PROSITE" id="PS51041"/>
    </source>
</evidence>
<feature type="disulfide bond" evidence="5">
    <location>
        <begin position="170"/>
        <end position="179"/>
    </location>
</feature>
<dbReference type="InterPro" id="IPR002049">
    <property type="entry name" value="LE_dom"/>
</dbReference>
<keyword evidence="7" id="KW-0812">Transmembrane</keyword>
<feature type="chain" id="PRO_5029594313" evidence="8">
    <location>
        <begin position="29"/>
        <end position="881"/>
    </location>
</feature>
<proteinExistence type="predicted"/>
<evidence type="ECO:0000256" key="3">
    <source>
        <dbReference type="ARBA" id="ARBA00022737"/>
    </source>
</evidence>
<dbReference type="SMART" id="SM00181">
    <property type="entry name" value="EGF"/>
    <property type="match status" value="12"/>
</dbReference>
<protein>
    <submittedName>
        <fullName evidence="11">Uncharacterized protein</fullName>
    </submittedName>
</protein>
<feature type="signal peptide" evidence="8">
    <location>
        <begin position="1"/>
        <end position="28"/>
    </location>
</feature>
<feature type="disulfide bond" evidence="5">
    <location>
        <begin position="256"/>
        <end position="265"/>
    </location>
</feature>
<feature type="domain" description="EGF-like" evidence="9">
    <location>
        <begin position="231"/>
        <end position="266"/>
    </location>
</feature>
<comment type="caution">
    <text evidence="5">Lacks conserved residue(s) required for the propagation of feature annotation.</text>
</comment>
<dbReference type="Pfam" id="PF12661">
    <property type="entry name" value="hEGF"/>
    <property type="match status" value="5"/>
</dbReference>
<feature type="domain" description="EGF-like" evidence="9">
    <location>
        <begin position="556"/>
        <end position="586"/>
    </location>
</feature>
<dbReference type="PROSITE" id="PS00022">
    <property type="entry name" value="EGF_1"/>
    <property type="match status" value="9"/>
</dbReference>
<reference evidence="11" key="1">
    <citation type="submission" date="2021-01" db="UniProtKB">
        <authorList>
            <consortium name="EnsemblMetazoa"/>
        </authorList>
    </citation>
    <scope>IDENTIFICATION</scope>
</reference>
<evidence type="ECO:0000313" key="12">
    <source>
        <dbReference type="Proteomes" id="UP000002358"/>
    </source>
</evidence>
<evidence type="ECO:0000256" key="4">
    <source>
        <dbReference type="ARBA" id="ARBA00023157"/>
    </source>
</evidence>
<keyword evidence="1 5" id="KW-0245">EGF-like domain</keyword>
<dbReference type="EnsemblMetazoa" id="XM_016985096">
    <property type="protein sequence ID" value="XP_016840585"/>
    <property type="gene ID" value="LOC100122720"/>
</dbReference>
<evidence type="ECO:0000256" key="7">
    <source>
        <dbReference type="SAM" id="Phobius"/>
    </source>
</evidence>
<feature type="domain" description="EMI" evidence="10">
    <location>
        <begin position="31"/>
        <end position="108"/>
    </location>
</feature>
<feature type="transmembrane region" description="Helical" evidence="7">
    <location>
        <begin position="644"/>
        <end position="668"/>
    </location>
</feature>
<dbReference type="GO" id="GO:0048513">
    <property type="term" value="P:animal organ development"/>
    <property type="evidence" value="ECO:0007669"/>
    <property type="project" value="UniProtKB-ARBA"/>
</dbReference>
<feature type="disulfide bond" evidence="5">
    <location>
        <begin position="213"/>
        <end position="222"/>
    </location>
</feature>
<accession>A0A7M7J3I5</accession>
<keyword evidence="7" id="KW-0472">Membrane</keyword>
<dbReference type="InterPro" id="IPR013032">
    <property type="entry name" value="EGF-like_CS"/>
</dbReference>
<keyword evidence="3" id="KW-0677">Repeat</keyword>
<dbReference type="PROSITE" id="PS01186">
    <property type="entry name" value="EGF_2"/>
    <property type="match status" value="1"/>
</dbReference>
<feature type="disulfide bond" evidence="5">
    <location>
        <begin position="431"/>
        <end position="440"/>
    </location>
</feature>
<dbReference type="PANTHER" id="PTHR24043:SF8">
    <property type="entry name" value="EGF-LIKE DOMAIN-CONTAINING PROTEIN"/>
    <property type="match status" value="1"/>
</dbReference>
<feature type="domain" description="EGF-like" evidence="9">
    <location>
        <begin position="406"/>
        <end position="441"/>
    </location>
</feature>
<feature type="domain" description="EGF-like" evidence="9">
    <location>
        <begin position="193"/>
        <end position="223"/>
    </location>
</feature>
<dbReference type="RefSeq" id="XP_016840585.2">
    <property type="nucleotide sequence ID" value="XM_016985096.3"/>
</dbReference>
<dbReference type="SMART" id="SM00180">
    <property type="entry name" value="EGF_Lam"/>
    <property type="match status" value="11"/>
</dbReference>
<dbReference type="PRINTS" id="PR00011">
    <property type="entry name" value="EGFLAMININ"/>
</dbReference>
<name>A0A7M7J3I5_NASVI</name>
<evidence type="ECO:0000256" key="8">
    <source>
        <dbReference type="SAM" id="SignalP"/>
    </source>
</evidence>
<dbReference type="InterPro" id="IPR011489">
    <property type="entry name" value="EMI_domain"/>
</dbReference>
<dbReference type="AlphaFoldDB" id="A0A7M7J3I5"/>
<dbReference type="Proteomes" id="UP000002358">
    <property type="component" value="Chromosome 4"/>
</dbReference>
<feature type="region of interest" description="Disordered" evidence="6">
    <location>
        <begin position="835"/>
        <end position="856"/>
    </location>
</feature>
<feature type="domain" description="EGF-like" evidence="9">
    <location>
        <begin position="317"/>
        <end position="352"/>
    </location>
</feature>
<feature type="disulfide bond" evidence="5">
    <location>
        <begin position="533"/>
        <end position="542"/>
    </location>
</feature>
<dbReference type="GeneID" id="100122720"/>
<evidence type="ECO:0000256" key="2">
    <source>
        <dbReference type="ARBA" id="ARBA00022729"/>
    </source>
</evidence>
<evidence type="ECO:0000256" key="5">
    <source>
        <dbReference type="PROSITE-ProRule" id="PRU00076"/>
    </source>
</evidence>
<evidence type="ECO:0000313" key="11">
    <source>
        <dbReference type="EnsemblMetazoa" id="XP_016840585"/>
    </source>
</evidence>
<organism evidence="11 12">
    <name type="scientific">Nasonia vitripennis</name>
    <name type="common">Parasitic wasp</name>
    <dbReference type="NCBI Taxonomy" id="7425"/>
    <lineage>
        <taxon>Eukaryota</taxon>
        <taxon>Metazoa</taxon>
        <taxon>Ecdysozoa</taxon>
        <taxon>Arthropoda</taxon>
        <taxon>Hexapoda</taxon>
        <taxon>Insecta</taxon>
        <taxon>Pterygota</taxon>
        <taxon>Neoptera</taxon>
        <taxon>Endopterygota</taxon>
        <taxon>Hymenoptera</taxon>
        <taxon>Apocrita</taxon>
        <taxon>Proctotrupomorpha</taxon>
        <taxon>Chalcidoidea</taxon>
        <taxon>Pteromalidae</taxon>
        <taxon>Pteromalinae</taxon>
        <taxon>Nasonia</taxon>
    </lineage>
</organism>
<dbReference type="PROSITE" id="PS51041">
    <property type="entry name" value="EMI"/>
    <property type="match status" value="1"/>
</dbReference>
<feature type="domain" description="EGF-like" evidence="9">
    <location>
        <begin position="513"/>
        <end position="543"/>
    </location>
</feature>
<dbReference type="InterPro" id="IPR000742">
    <property type="entry name" value="EGF"/>
</dbReference>
<dbReference type="Pfam" id="PF00053">
    <property type="entry name" value="EGF_laminin"/>
    <property type="match status" value="2"/>
</dbReference>
<evidence type="ECO:0000256" key="6">
    <source>
        <dbReference type="SAM" id="MobiDB-lite"/>
    </source>
</evidence>